<dbReference type="Proteomes" id="UP001060112">
    <property type="component" value="Chromosome"/>
</dbReference>
<evidence type="ECO:0000313" key="3">
    <source>
        <dbReference type="Proteomes" id="UP001060112"/>
    </source>
</evidence>
<evidence type="ECO:0000256" key="1">
    <source>
        <dbReference type="SAM" id="Phobius"/>
    </source>
</evidence>
<gene>
    <name evidence="2" type="ORF">NMU03_12685</name>
</gene>
<dbReference type="EMBL" id="CP101620">
    <property type="protein sequence ID" value="UTY38498.1"/>
    <property type="molecule type" value="Genomic_DNA"/>
</dbReference>
<proteinExistence type="predicted"/>
<keyword evidence="1" id="KW-1133">Transmembrane helix</keyword>
<feature type="transmembrane region" description="Helical" evidence="1">
    <location>
        <begin position="5"/>
        <end position="26"/>
    </location>
</feature>
<accession>A0ABY5HZJ3</accession>
<keyword evidence="3" id="KW-1185">Reference proteome</keyword>
<name>A0ABY5HZJ3_9FIRM</name>
<keyword evidence="1" id="KW-0812">Transmembrane</keyword>
<dbReference type="RefSeq" id="WP_290138846.1">
    <property type="nucleotide sequence ID" value="NZ_CP101620.1"/>
</dbReference>
<protein>
    <submittedName>
        <fullName evidence="2">Uncharacterized protein</fullName>
    </submittedName>
</protein>
<reference evidence="2" key="1">
    <citation type="submission" date="2022-07" db="EMBL/GenBank/DDBJ databases">
        <title>Faecal culturing of patients with breast cancer.</title>
        <authorList>
            <person name="Teng N.M.Y."/>
            <person name="Kiu R."/>
            <person name="Evans R."/>
            <person name="Baker D.J."/>
            <person name="Zenner C."/>
            <person name="Robinson S.D."/>
            <person name="Hall L.J."/>
        </authorList>
    </citation>
    <scope>NUCLEOTIDE SEQUENCE</scope>
    <source>
        <strain evidence="2">LH1062</strain>
    </source>
</reference>
<sequence length="64" mass="7199">MSIGWLILAIGWIGIYGFYFLSLMYMSISLSLYIAIAIIIALSVIGFVYMLSSLMIRKNIKDVS</sequence>
<organism evidence="2 3">
    <name type="scientific">Allocoprobacillus halotolerans</name>
    <dbReference type="NCBI Taxonomy" id="2944914"/>
    <lineage>
        <taxon>Bacteria</taxon>
        <taxon>Bacillati</taxon>
        <taxon>Bacillota</taxon>
        <taxon>Erysipelotrichia</taxon>
        <taxon>Erysipelotrichales</taxon>
        <taxon>Erysipelotrichaceae</taxon>
        <taxon>Allocoprobacillus</taxon>
    </lineage>
</organism>
<keyword evidence="1" id="KW-0472">Membrane</keyword>
<feature type="transmembrane region" description="Helical" evidence="1">
    <location>
        <begin position="32"/>
        <end position="51"/>
    </location>
</feature>
<evidence type="ECO:0000313" key="2">
    <source>
        <dbReference type="EMBL" id="UTY38498.1"/>
    </source>
</evidence>